<dbReference type="AlphaFoldDB" id="A0A165Y5W9"/>
<reference evidence="1" key="1">
    <citation type="journal article" date="2016" name="Nat. Genet.">
        <title>A high-quality carrot genome assembly provides new insights into carotenoid accumulation and asterid genome evolution.</title>
        <authorList>
            <person name="Iorizzo M."/>
            <person name="Ellison S."/>
            <person name="Senalik D."/>
            <person name="Zeng P."/>
            <person name="Satapoomin P."/>
            <person name="Huang J."/>
            <person name="Bowman M."/>
            <person name="Iovene M."/>
            <person name="Sanseverino W."/>
            <person name="Cavagnaro P."/>
            <person name="Yildiz M."/>
            <person name="Macko-Podgorni A."/>
            <person name="Moranska E."/>
            <person name="Grzebelus E."/>
            <person name="Grzebelus D."/>
            <person name="Ashrafi H."/>
            <person name="Zheng Z."/>
            <person name="Cheng S."/>
            <person name="Spooner D."/>
            <person name="Van Deynze A."/>
            <person name="Simon P."/>
        </authorList>
    </citation>
    <scope>NUCLEOTIDE SEQUENCE</scope>
    <source>
        <tissue evidence="1">Leaf</tissue>
    </source>
</reference>
<dbReference type="EMBL" id="CP093346">
    <property type="protein sequence ID" value="WOG97848.1"/>
    <property type="molecule type" value="Genomic_DNA"/>
</dbReference>
<protein>
    <submittedName>
        <fullName evidence="1">Uncharacterized protein</fullName>
    </submittedName>
</protein>
<name>A0A165Y5W9_DAUCS</name>
<dbReference type="Gramene" id="KZM98835">
    <property type="protein sequence ID" value="KZM98835"/>
    <property type="gene ID" value="DCAR_013803"/>
</dbReference>
<gene>
    <name evidence="1" type="ORF">DCAR_0417189</name>
</gene>
<keyword evidence="2" id="KW-1185">Reference proteome</keyword>
<proteinExistence type="predicted"/>
<sequence>MNHFAETPGSFGEKQFMLDRDMGLLFDEHPPANYGLGEVIDGEEPQVVGRILLCQDQRDAPPFLWRFLSLPARLLRAVAKWLF</sequence>
<organism evidence="1 2">
    <name type="scientific">Daucus carota subsp. sativus</name>
    <name type="common">Carrot</name>
    <dbReference type="NCBI Taxonomy" id="79200"/>
    <lineage>
        <taxon>Eukaryota</taxon>
        <taxon>Viridiplantae</taxon>
        <taxon>Streptophyta</taxon>
        <taxon>Embryophyta</taxon>
        <taxon>Tracheophyta</taxon>
        <taxon>Spermatophyta</taxon>
        <taxon>Magnoliopsida</taxon>
        <taxon>eudicotyledons</taxon>
        <taxon>Gunneridae</taxon>
        <taxon>Pentapetalae</taxon>
        <taxon>asterids</taxon>
        <taxon>campanulids</taxon>
        <taxon>Apiales</taxon>
        <taxon>Apiaceae</taxon>
        <taxon>Apioideae</taxon>
        <taxon>Scandiceae</taxon>
        <taxon>Daucinae</taxon>
        <taxon>Daucus</taxon>
        <taxon>Daucus sect. Daucus</taxon>
    </lineage>
</organism>
<evidence type="ECO:0000313" key="2">
    <source>
        <dbReference type="Proteomes" id="UP000077755"/>
    </source>
</evidence>
<dbReference type="Proteomes" id="UP000077755">
    <property type="component" value="Chromosome 4"/>
</dbReference>
<reference evidence="1" key="2">
    <citation type="submission" date="2022-03" db="EMBL/GenBank/DDBJ databases">
        <title>Draft title - Genomic analysis of global carrot germplasm unveils the trajectory of domestication and the origin of high carotenoid orange carrot.</title>
        <authorList>
            <person name="Iorizzo M."/>
            <person name="Ellison S."/>
            <person name="Senalik D."/>
            <person name="Macko-Podgorni A."/>
            <person name="Grzebelus D."/>
            <person name="Bostan H."/>
            <person name="Rolling W."/>
            <person name="Curaba J."/>
            <person name="Simon P."/>
        </authorList>
    </citation>
    <scope>NUCLEOTIDE SEQUENCE</scope>
    <source>
        <tissue evidence="1">Leaf</tissue>
    </source>
</reference>
<accession>A0A165Y5W9</accession>
<evidence type="ECO:0000313" key="1">
    <source>
        <dbReference type="EMBL" id="WOG97848.1"/>
    </source>
</evidence>